<evidence type="ECO:0000256" key="2">
    <source>
        <dbReference type="ARBA" id="ARBA00010400"/>
    </source>
</evidence>
<sequence length="134" mass="14866">MRLFHAIVVVVAVLVAGNDASRDPADISKTTLTSPLLDSPGEVKGSMSKRFLRTGETASSHVEMAERRLVNIDHILQDAAIAAKWKVQFITWKKIGKTPAKLLEELGISGNAHPYWKRYVAYLKYYGKGPPTYP</sequence>
<evidence type="ECO:0000256" key="5">
    <source>
        <dbReference type="RuleBase" id="RU367124"/>
    </source>
</evidence>
<dbReference type="AlphaFoldDB" id="G1FR64"/>
<dbReference type="EMBL" id="JN253789">
    <property type="protein sequence ID" value="AEK80602.1"/>
    <property type="molecule type" value="Genomic_DNA"/>
</dbReference>
<accession>G1FR64</accession>
<keyword evidence="3 5" id="KW-0964">Secreted</keyword>
<name>G1FR64_PHYSO</name>
<comment type="function">
    <text evidence="5">Effector that suppresses plant defense responses during pathogen infection.</text>
</comment>
<evidence type="ECO:0000256" key="1">
    <source>
        <dbReference type="ARBA" id="ARBA00004613"/>
    </source>
</evidence>
<reference evidence="6" key="1">
    <citation type="journal article" date="2011" name="Plant Cell">
        <title>Transcriptional programming and functional interactions within the Phytophthora sojae RXLR effector repertoire.</title>
        <authorList>
            <person name="Wang Q."/>
            <person name="Han C."/>
            <person name="Ferreira A.O."/>
            <person name="Yu X."/>
            <person name="Ye W."/>
            <person name="Tripathy S."/>
            <person name="Kale S.D."/>
            <person name="Gu B."/>
            <person name="Sheng Y."/>
            <person name="Sui Y."/>
            <person name="Wang X."/>
            <person name="Zhang Z."/>
            <person name="Cheng B."/>
            <person name="Dong S."/>
            <person name="Shan W."/>
            <person name="Zheng X."/>
            <person name="Dou D."/>
            <person name="Tyler B.M."/>
            <person name="Wang Y."/>
        </authorList>
    </citation>
    <scope>NUCLEOTIDE SEQUENCE</scope>
    <source>
        <strain evidence="6">P7076</strain>
    </source>
</reference>
<evidence type="ECO:0000256" key="3">
    <source>
        <dbReference type="ARBA" id="ARBA00022525"/>
    </source>
</evidence>
<comment type="domain">
    <text evidence="5">The RxLR-dEER motif acts to carry the protein into the host cell cytoplasm through binding to cell surface phosphatidylinositol-3-phosphate.</text>
</comment>
<evidence type="ECO:0000256" key="4">
    <source>
        <dbReference type="ARBA" id="ARBA00022729"/>
    </source>
</evidence>
<comment type="similarity">
    <text evidence="2 5">Belongs to the RxLR effector family.</text>
</comment>
<dbReference type="VEuPathDB" id="FungiDB:PHYSODRAFT_288495"/>
<dbReference type="InterPro" id="IPR031825">
    <property type="entry name" value="RXLR"/>
</dbReference>
<comment type="subcellular location">
    <subcellularLocation>
        <location evidence="1 5">Secreted</location>
    </subcellularLocation>
</comment>
<feature type="chain" id="PRO_5028525677" description="RxLR effector protein" evidence="5">
    <location>
        <begin position="21"/>
        <end position="134"/>
    </location>
</feature>
<dbReference type="GO" id="GO:0005576">
    <property type="term" value="C:extracellular region"/>
    <property type="evidence" value="ECO:0007669"/>
    <property type="project" value="UniProtKB-SubCell"/>
</dbReference>
<feature type="signal peptide" evidence="5">
    <location>
        <begin position="1"/>
        <end position="20"/>
    </location>
</feature>
<keyword evidence="4 5" id="KW-0732">Signal</keyword>
<organism evidence="6">
    <name type="scientific">Phytophthora sojae</name>
    <name type="common">Soybean stem and root rot agent</name>
    <name type="synonym">Phytophthora megasperma f. sp. glycines</name>
    <dbReference type="NCBI Taxonomy" id="67593"/>
    <lineage>
        <taxon>Eukaryota</taxon>
        <taxon>Sar</taxon>
        <taxon>Stramenopiles</taxon>
        <taxon>Oomycota</taxon>
        <taxon>Peronosporomycetes</taxon>
        <taxon>Peronosporales</taxon>
        <taxon>Peronosporaceae</taxon>
        <taxon>Phytophthora</taxon>
    </lineage>
</organism>
<evidence type="ECO:0000313" key="6">
    <source>
        <dbReference type="EMBL" id="AEK80602.1"/>
    </source>
</evidence>
<gene>
    <name evidence="6" type="primary">Avh</name>
</gene>
<protein>
    <recommendedName>
        <fullName evidence="5">RxLR effector protein</fullName>
    </recommendedName>
</protein>
<dbReference type="Pfam" id="PF16810">
    <property type="entry name" value="RXLR"/>
    <property type="match status" value="1"/>
</dbReference>
<proteinExistence type="inferred from homology"/>